<evidence type="ECO:0000256" key="11">
    <source>
        <dbReference type="ARBA" id="ARBA00022837"/>
    </source>
</evidence>
<dbReference type="CDD" id="cd11377">
    <property type="entry name" value="Pro-peptidase_S53"/>
    <property type="match status" value="1"/>
</dbReference>
<dbReference type="PANTHER" id="PTHR14218:SF19">
    <property type="entry name" value="SERINE PROTEASE AORO, PUTATIVE (AFU_ORTHOLOGUE AFUA_6G10250)-RELATED"/>
    <property type="match status" value="1"/>
</dbReference>
<feature type="binding site" evidence="15">
    <location>
        <position position="615"/>
    </location>
    <ligand>
        <name>Ca(2+)</name>
        <dbReference type="ChEBI" id="CHEBI:29108"/>
    </ligand>
</feature>
<keyword evidence="10 15" id="KW-0720">Serine protease</keyword>
<evidence type="ECO:0000259" key="17">
    <source>
        <dbReference type="PROSITE" id="PS51695"/>
    </source>
</evidence>
<dbReference type="Pfam" id="PF09286">
    <property type="entry name" value="Pro-kuma_activ"/>
    <property type="match status" value="1"/>
</dbReference>
<feature type="signal peptide" evidence="16">
    <location>
        <begin position="1"/>
        <end position="19"/>
    </location>
</feature>
<evidence type="ECO:0000256" key="12">
    <source>
        <dbReference type="ARBA" id="ARBA00023026"/>
    </source>
</evidence>
<feature type="chain" id="PRO_5002246747" description="tripeptidyl-peptidase II" evidence="16">
    <location>
        <begin position="20"/>
        <end position="636"/>
    </location>
</feature>
<dbReference type="InterPro" id="IPR050819">
    <property type="entry name" value="Tripeptidyl-peptidase_I"/>
</dbReference>
<dbReference type="Proteomes" id="UP000054270">
    <property type="component" value="Unassembled WGS sequence"/>
</dbReference>
<evidence type="ECO:0000256" key="5">
    <source>
        <dbReference type="ARBA" id="ARBA00022525"/>
    </source>
</evidence>
<evidence type="ECO:0000313" key="19">
    <source>
        <dbReference type="Proteomes" id="UP000054270"/>
    </source>
</evidence>
<dbReference type="FunFam" id="3.40.50.200:FF:000015">
    <property type="entry name" value="Tripeptidyl peptidase A"/>
    <property type="match status" value="1"/>
</dbReference>
<dbReference type="GO" id="GO:0046872">
    <property type="term" value="F:metal ion binding"/>
    <property type="evidence" value="ECO:0007669"/>
    <property type="project" value="UniProtKB-UniRule"/>
</dbReference>
<dbReference type="SUPFAM" id="SSF52743">
    <property type="entry name" value="Subtilisin-like"/>
    <property type="match status" value="1"/>
</dbReference>
<keyword evidence="6 15" id="KW-0645">Protease</keyword>
<feature type="binding site" evidence="15">
    <location>
        <position position="595"/>
    </location>
    <ligand>
        <name>Ca(2+)</name>
        <dbReference type="ChEBI" id="CHEBI:29108"/>
    </ligand>
</feature>
<dbReference type="InterPro" id="IPR015366">
    <property type="entry name" value="S53_propep"/>
</dbReference>
<dbReference type="SMART" id="SM00944">
    <property type="entry name" value="Pro-kuma_activ"/>
    <property type="match status" value="1"/>
</dbReference>
<comment type="catalytic activity">
    <reaction evidence="1">
        <text>Release of an N-terminal tripeptide from a polypeptide.</text>
        <dbReference type="EC" id="3.4.14.10"/>
    </reaction>
</comment>
<comment type="cofactor">
    <cofactor evidence="15">
        <name>Ca(2+)</name>
        <dbReference type="ChEBI" id="CHEBI:29108"/>
    </cofactor>
    <text evidence="15">Binds 1 Ca(2+) ion per subunit.</text>
</comment>
<feature type="domain" description="Peptidase S53" evidence="17">
    <location>
        <begin position="220"/>
        <end position="635"/>
    </location>
</feature>
<dbReference type="InterPro" id="IPR030400">
    <property type="entry name" value="Sedolisin_dom"/>
</dbReference>
<keyword evidence="9 15" id="KW-0378">Hydrolase</keyword>
<name>A0A0D2M6B8_HYPSF</name>
<keyword evidence="14" id="KW-0325">Glycoprotein</keyword>
<accession>A0A0D2M6B8</accession>
<evidence type="ECO:0000256" key="2">
    <source>
        <dbReference type="ARBA" id="ARBA00002451"/>
    </source>
</evidence>
<evidence type="ECO:0000256" key="14">
    <source>
        <dbReference type="ARBA" id="ARBA00023180"/>
    </source>
</evidence>
<dbReference type="GO" id="GO:0008240">
    <property type="term" value="F:tripeptidyl-peptidase activity"/>
    <property type="evidence" value="ECO:0007669"/>
    <property type="project" value="UniProtKB-EC"/>
</dbReference>
<dbReference type="STRING" id="945553.A0A0D2M6B8"/>
<reference evidence="19" key="1">
    <citation type="submission" date="2014-04" db="EMBL/GenBank/DDBJ databases">
        <title>Evolutionary Origins and Diversification of the Mycorrhizal Mutualists.</title>
        <authorList>
            <consortium name="DOE Joint Genome Institute"/>
            <consortium name="Mycorrhizal Genomics Consortium"/>
            <person name="Kohler A."/>
            <person name="Kuo A."/>
            <person name="Nagy L.G."/>
            <person name="Floudas D."/>
            <person name="Copeland A."/>
            <person name="Barry K.W."/>
            <person name="Cichocki N."/>
            <person name="Veneault-Fourrey C."/>
            <person name="LaButti K."/>
            <person name="Lindquist E.A."/>
            <person name="Lipzen A."/>
            <person name="Lundell T."/>
            <person name="Morin E."/>
            <person name="Murat C."/>
            <person name="Riley R."/>
            <person name="Ohm R."/>
            <person name="Sun H."/>
            <person name="Tunlid A."/>
            <person name="Henrissat B."/>
            <person name="Grigoriev I.V."/>
            <person name="Hibbett D.S."/>
            <person name="Martin F."/>
        </authorList>
    </citation>
    <scope>NUCLEOTIDE SEQUENCE [LARGE SCALE GENOMIC DNA]</scope>
    <source>
        <strain evidence="19">FD-334 SS-4</strain>
    </source>
</reference>
<dbReference type="Gene3D" id="3.40.50.200">
    <property type="entry name" value="Peptidase S8/S53 domain"/>
    <property type="match status" value="1"/>
</dbReference>
<feature type="active site" description="Charge relay system" evidence="15">
    <location>
        <position position="297"/>
    </location>
</feature>
<comment type="subcellular location">
    <subcellularLocation>
        <location evidence="3">Secreted</location>
        <location evidence="3">Extracellular space</location>
    </subcellularLocation>
</comment>
<keyword evidence="11 15" id="KW-0106">Calcium</keyword>
<evidence type="ECO:0000256" key="15">
    <source>
        <dbReference type="PROSITE-ProRule" id="PRU01032"/>
    </source>
</evidence>
<evidence type="ECO:0000256" key="16">
    <source>
        <dbReference type="SAM" id="SignalP"/>
    </source>
</evidence>
<dbReference type="OMA" id="EQITPIC"/>
<dbReference type="GO" id="GO:0005576">
    <property type="term" value="C:extracellular region"/>
    <property type="evidence" value="ECO:0007669"/>
    <property type="project" value="UniProtKB-SubCell"/>
</dbReference>
<evidence type="ECO:0000256" key="6">
    <source>
        <dbReference type="ARBA" id="ARBA00022670"/>
    </source>
</evidence>
<keyword evidence="8 16" id="KW-0732">Signal</keyword>
<evidence type="ECO:0000256" key="10">
    <source>
        <dbReference type="ARBA" id="ARBA00022825"/>
    </source>
</evidence>
<evidence type="ECO:0000256" key="3">
    <source>
        <dbReference type="ARBA" id="ARBA00004239"/>
    </source>
</evidence>
<proteinExistence type="predicted"/>
<evidence type="ECO:0000256" key="9">
    <source>
        <dbReference type="ARBA" id="ARBA00022801"/>
    </source>
</evidence>
<dbReference type="SUPFAM" id="SSF54897">
    <property type="entry name" value="Protease propeptides/inhibitors"/>
    <property type="match status" value="1"/>
</dbReference>
<feature type="active site" description="Charge relay system" evidence="15">
    <location>
        <position position="301"/>
    </location>
</feature>
<evidence type="ECO:0000256" key="4">
    <source>
        <dbReference type="ARBA" id="ARBA00012462"/>
    </source>
</evidence>
<dbReference type="PANTHER" id="PTHR14218">
    <property type="entry name" value="PROTEASE S8 TRIPEPTIDYL PEPTIDASE I CLN2"/>
    <property type="match status" value="1"/>
</dbReference>
<feature type="binding site" evidence="15">
    <location>
        <position position="594"/>
    </location>
    <ligand>
        <name>Ca(2+)</name>
        <dbReference type="ChEBI" id="CHEBI:29108"/>
    </ligand>
</feature>
<dbReference type="MEROPS" id="S53.007"/>
<evidence type="ECO:0000256" key="13">
    <source>
        <dbReference type="ARBA" id="ARBA00023145"/>
    </source>
</evidence>
<evidence type="ECO:0000256" key="1">
    <source>
        <dbReference type="ARBA" id="ARBA00001910"/>
    </source>
</evidence>
<dbReference type="OrthoDB" id="409122at2759"/>
<dbReference type="PROSITE" id="PS51695">
    <property type="entry name" value="SEDOLISIN"/>
    <property type="match status" value="1"/>
</dbReference>
<dbReference type="EC" id="3.4.14.10" evidence="4"/>
<dbReference type="InterPro" id="IPR036852">
    <property type="entry name" value="Peptidase_S8/S53_dom_sf"/>
</dbReference>
<keyword evidence="5" id="KW-0964">Secreted</keyword>
<keyword evidence="19" id="KW-1185">Reference proteome</keyword>
<keyword evidence="13" id="KW-0865">Zymogen</keyword>
<evidence type="ECO:0000256" key="7">
    <source>
        <dbReference type="ARBA" id="ARBA00022723"/>
    </source>
</evidence>
<dbReference type="GO" id="GO:0006508">
    <property type="term" value="P:proteolysis"/>
    <property type="evidence" value="ECO:0007669"/>
    <property type="project" value="UniProtKB-KW"/>
</dbReference>
<sequence length="636" mass="67288">MLCSPVFLALLSLAVSVQASPYVLHEKRSHLPAGWTTSRRHDAAEHLPLRFGLRQSNVDQLDALLMDVADPESPNYGAHWAPEKVAATFAPSKASVDAVRAWLLAEGVPAAKMKIAPGKGWIQANVTVAHAERLLRTTYNVYTHAGGEQHVGCEKYDLPEHVASHVDLVTPSIHFDAVLRKRGGAAVPAKKIGLPGVGISPKTTGAFSTLFTELQHCDTQITPVCLRALYGLVYQPLASSKNSFGIVEYTPQAYVQSDLDMFNKNFSTAIVGKSPNLVSIDGGVVQNVQTGFDYNGESNLDLQYAMNLVNFAGYKQNVTLYQVGDIPQGASFNNLLDALDGSFCTFEGGDDPLNDGIYPDSDSYPNGFNGTSCGITKPANVISTSYGYNEADLSPFYTARQCAEYAKLGLMGVTVVYSSGDNGVAGNSDLCLNADGSQTEDGAIFNPSFPSTCPYVTAIGATQVSPGQNVTDPESACEQVIYSGGGFSNYFALPAYQKAAVAGYLKDHKPSYAAGIWNSTGGSRAYPDISANGANYVVAVNGKFARVFGTSASAPVVGAILTMVNDARLAVGKKPIGFINPSIYSAFFAGAFNDITQGGNQGCGTPGFAAVPGWDPVTGLGTPSFPKLLARWLLLP</sequence>
<evidence type="ECO:0000256" key="8">
    <source>
        <dbReference type="ARBA" id="ARBA00022729"/>
    </source>
</evidence>
<keyword evidence="7 15" id="KW-0479">Metal-binding</keyword>
<dbReference type="Pfam" id="PF00082">
    <property type="entry name" value="Peptidase_S8"/>
    <property type="match status" value="1"/>
</dbReference>
<organism evidence="18 19">
    <name type="scientific">Hypholoma sublateritium (strain FD-334 SS-4)</name>
    <dbReference type="NCBI Taxonomy" id="945553"/>
    <lineage>
        <taxon>Eukaryota</taxon>
        <taxon>Fungi</taxon>
        <taxon>Dikarya</taxon>
        <taxon>Basidiomycota</taxon>
        <taxon>Agaricomycotina</taxon>
        <taxon>Agaricomycetes</taxon>
        <taxon>Agaricomycetidae</taxon>
        <taxon>Agaricales</taxon>
        <taxon>Agaricineae</taxon>
        <taxon>Strophariaceae</taxon>
        <taxon>Hypholoma</taxon>
    </lineage>
</organism>
<feature type="active site" description="Charge relay system" evidence="15">
    <location>
        <position position="551"/>
    </location>
</feature>
<evidence type="ECO:0000313" key="18">
    <source>
        <dbReference type="EMBL" id="KJA18678.1"/>
    </source>
</evidence>
<protein>
    <recommendedName>
        <fullName evidence="4">tripeptidyl-peptidase II</fullName>
        <ecNumber evidence="4">3.4.14.10</ecNumber>
    </recommendedName>
</protein>
<dbReference type="GO" id="GO:0004252">
    <property type="term" value="F:serine-type endopeptidase activity"/>
    <property type="evidence" value="ECO:0007669"/>
    <property type="project" value="UniProtKB-UniRule"/>
</dbReference>
<dbReference type="CDD" id="cd04056">
    <property type="entry name" value="Peptidases_S53"/>
    <property type="match status" value="1"/>
</dbReference>
<dbReference type="InterPro" id="IPR000209">
    <property type="entry name" value="Peptidase_S8/S53_dom"/>
</dbReference>
<gene>
    <name evidence="18" type="ORF">HYPSUDRAFT_69741</name>
</gene>
<keyword evidence="12" id="KW-0843">Virulence</keyword>
<feature type="binding site" evidence="15">
    <location>
        <position position="613"/>
    </location>
    <ligand>
        <name>Ca(2+)</name>
        <dbReference type="ChEBI" id="CHEBI:29108"/>
    </ligand>
</feature>
<dbReference type="EMBL" id="KN817586">
    <property type="protein sequence ID" value="KJA18678.1"/>
    <property type="molecule type" value="Genomic_DNA"/>
</dbReference>
<comment type="function">
    <text evidence="2">Secreted tripeptidyl-peptidase which degrades proteins at acidic pHs and is involved in virulence.</text>
</comment>
<dbReference type="AlphaFoldDB" id="A0A0D2M6B8"/>